<name>A0ACC3AB65_9EURO</name>
<dbReference type="Proteomes" id="UP001172386">
    <property type="component" value="Unassembled WGS sequence"/>
</dbReference>
<evidence type="ECO:0000313" key="1">
    <source>
        <dbReference type="EMBL" id="KAJ9658513.1"/>
    </source>
</evidence>
<organism evidence="1 2">
    <name type="scientific">Neophaeococcomyces mojaviensis</name>
    <dbReference type="NCBI Taxonomy" id="3383035"/>
    <lineage>
        <taxon>Eukaryota</taxon>
        <taxon>Fungi</taxon>
        <taxon>Dikarya</taxon>
        <taxon>Ascomycota</taxon>
        <taxon>Pezizomycotina</taxon>
        <taxon>Eurotiomycetes</taxon>
        <taxon>Chaetothyriomycetidae</taxon>
        <taxon>Chaetothyriales</taxon>
        <taxon>Chaetothyriales incertae sedis</taxon>
        <taxon>Neophaeococcomyces</taxon>
    </lineage>
</organism>
<accession>A0ACC3AB65</accession>
<reference evidence="1" key="1">
    <citation type="submission" date="2022-10" db="EMBL/GenBank/DDBJ databases">
        <title>Culturing micro-colonial fungi from biological soil crusts in the Mojave desert and describing Neophaeococcomyces mojavensis, and introducing the new genera and species Taxawa tesnikishii.</title>
        <authorList>
            <person name="Kurbessoian T."/>
            <person name="Stajich J.E."/>
        </authorList>
    </citation>
    <scope>NUCLEOTIDE SEQUENCE</scope>
    <source>
        <strain evidence="1">JES_112</strain>
    </source>
</reference>
<comment type="caution">
    <text evidence="1">The sequence shown here is derived from an EMBL/GenBank/DDBJ whole genome shotgun (WGS) entry which is preliminary data.</text>
</comment>
<protein>
    <submittedName>
        <fullName evidence="1">Uncharacterized protein</fullName>
    </submittedName>
</protein>
<gene>
    <name evidence="1" type="ORF">H2198_003665</name>
</gene>
<dbReference type="EMBL" id="JAPDRQ010000050">
    <property type="protein sequence ID" value="KAJ9658513.1"/>
    <property type="molecule type" value="Genomic_DNA"/>
</dbReference>
<sequence length="510" mass="56349">MTAPLPHGLFNVVSTTQVEPTPSEPADIIFERLQALHNFWKVHNAQSRASRDASNIRSCQLFWRVWGDSKLSLGLNQSTLIRLWMRCQRDSDLLPFELRIVDSSSQNKEEAREVSSVGPRLPRQPSNESNRSRTSSSISPSHVTSVDGRSELSIEPQNGSSHDQQAGPSRQTTNSRPSLNRSTSESGNGNRKRTIFPAANSRGRSRPSMTRKRSSQSQQNSENLKSRTIVKSPRPFAAELESTSNGHSTLSSQVAICPATTEDSSRRISAFELPSASSWQSVESHADPRGTSTGTTSTQEVTSLVVEKNFREKFTETQKKLQSSTNLVGMNKMMRKTGSVVRFADEVDIPENFRRSPGTDRAGSPHHRPVSDSRPQSWRQGLQRHDSVGSVAAVSDDGTDEFEAREDDTTMLPRTRSQLSLGIADLKRSQSMGQDDAAFVVTSPQIEEEQDALIKGKKTTQPSEEEEKLLAMGRKDGVTRAGGVNLPKELTVQGKFELADGFESPEEPLY</sequence>
<keyword evidence="2" id="KW-1185">Reference proteome</keyword>
<proteinExistence type="predicted"/>
<evidence type="ECO:0000313" key="2">
    <source>
        <dbReference type="Proteomes" id="UP001172386"/>
    </source>
</evidence>